<protein>
    <submittedName>
        <fullName evidence="1">Uncharacterized protein</fullName>
    </submittedName>
</protein>
<reference evidence="1 2" key="1">
    <citation type="submission" date="2023-02" db="EMBL/GenBank/DDBJ databases">
        <title>LHISI_Scaffold_Assembly.</title>
        <authorList>
            <person name="Stuart O.P."/>
            <person name="Cleave R."/>
            <person name="Magrath M.J.L."/>
            <person name="Mikheyev A.S."/>
        </authorList>
    </citation>
    <scope>NUCLEOTIDE SEQUENCE [LARGE SCALE GENOMIC DNA]</scope>
    <source>
        <strain evidence="1">Daus_M_001</strain>
        <tissue evidence="1">Leg muscle</tissue>
    </source>
</reference>
<dbReference type="Proteomes" id="UP001159363">
    <property type="component" value="Chromosome 1"/>
</dbReference>
<proteinExistence type="predicted"/>
<keyword evidence="2" id="KW-1185">Reference proteome</keyword>
<dbReference type="EMBL" id="JARBHB010000001">
    <property type="protein sequence ID" value="KAJ8896812.1"/>
    <property type="molecule type" value="Genomic_DNA"/>
</dbReference>
<accession>A0ABQ9IK55</accession>
<organism evidence="1 2">
    <name type="scientific">Dryococelus australis</name>
    <dbReference type="NCBI Taxonomy" id="614101"/>
    <lineage>
        <taxon>Eukaryota</taxon>
        <taxon>Metazoa</taxon>
        <taxon>Ecdysozoa</taxon>
        <taxon>Arthropoda</taxon>
        <taxon>Hexapoda</taxon>
        <taxon>Insecta</taxon>
        <taxon>Pterygota</taxon>
        <taxon>Neoptera</taxon>
        <taxon>Polyneoptera</taxon>
        <taxon>Phasmatodea</taxon>
        <taxon>Verophasmatodea</taxon>
        <taxon>Anareolatae</taxon>
        <taxon>Phasmatidae</taxon>
        <taxon>Eurycanthinae</taxon>
        <taxon>Dryococelus</taxon>
    </lineage>
</organism>
<sequence>MLHTLLHMLHTVLHTLHNMLHILHNLLHMLHNLLHMLHNLLLTVIQTPQSAPHAPQSAPHAPQSAPHCYTDSTICSTCSTICSTCSTICSSLLYRLHNLLHMLHNLLHMLHNLLHMLHNLLHNLIHLGQSKTPDSHTLIHSRLGGPAPFYSRWPWLGRFVTPFMLRGKRSINQKILQINAEIQFAKGQGCASRQRRLRPNDREVVQSKCPVCSGVNRAWWYSDKSSDSRSGGHDFESWSNRPDFCSPRFPVVNPGESWDVLYCRPFKSRNGMTSGIVRHDSYMQKSGERPRWDFNPVRIGGRICGARWKPHGRCVTRDMQTAHQVFSDLKGEAAVLVCDYFCLINIPVRHSFPLQTENVRNETHFHAADRNLQLTTQYGVVVVEWLDYHPYPPLGEPGSIPVGATHGFSHAGIVPDDTAGRRHFSGRSRIPLPFHSTAALSSALKTLINVQQSSETMTPYYVTSLRGTEFVCDAKKQRGGRKLTTTNEENVGAAHIHTLVRKLEVHTASCV</sequence>
<gene>
    <name evidence="1" type="ORF">PR048_002158</name>
</gene>
<evidence type="ECO:0000313" key="2">
    <source>
        <dbReference type="Proteomes" id="UP001159363"/>
    </source>
</evidence>
<comment type="caution">
    <text evidence="1">The sequence shown here is derived from an EMBL/GenBank/DDBJ whole genome shotgun (WGS) entry which is preliminary data.</text>
</comment>
<evidence type="ECO:0000313" key="1">
    <source>
        <dbReference type="EMBL" id="KAJ8896812.1"/>
    </source>
</evidence>
<name>A0ABQ9IK55_9NEOP</name>